<dbReference type="Proteomes" id="UP000556026">
    <property type="component" value="Unassembled WGS sequence"/>
</dbReference>
<evidence type="ECO:0008006" key="3">
    <source>
        <dbReference type="Google" id="ProtNLM"/>
    </source>
</evidence>
<evidence type="ECO:0000313" key="1">
    <source>
        <dbReference type="EMBL" id="GFO58113.1"/>
    </source>
</evidence>
<reference evidence="2" key="1">
    <citation type="submission" date="2020-06" db="EMBL/GenBank/DDBJ databases">
        <title>Draft genomic sequence of Geomonas sp. Red330.</title>
        <authorList>
            <person name="Itoh H."/>
            <person name="Zhenxing X."/>
            <person name="Ushijima N."/>
            <person name="Masuda Y."/>
            <person name="Shiratori Y."/>
            <person name="Senoo K."/>
        </authorList>
    </citation>
    <scope>NUCLEOTIDE SEQUENCE [LARGE SCALE GENOMIC DNA]</scope>
    <source>
        <strain evidence="2">Red330</strain>
    </source>
</reference>
<proteinExistence type="predicted"/>
<comment type="caution">
    <text evidence="1">The sequence shown here is derived from an EMBL/GenBank/DDBJ whole genome shotgun (WGS) entry which is preliminary data.</text>
</comment>
<sequence length="201" mass="22613">MVKKSPASQAIDSIIQESVSPLLKVEGFHKTARSFCRPQDDFIQVINFQSSVWNTPSSGQFTVNLNIVFPFYHQMLTNTPYPKNPGSAAPIFSRRIGLLMNERKDHWWVVTTDSDLSLIGREVAETMSTIGVPFLNEASSMDFLLTNLKMKNPPEGLAKAILLCYFDRKKEAEAIFRELETKCTMTGFKSTISKIKSNLGL</sequence>
<evidence type="ECO:0000313" key="2">
    <source>
        <dbReference type="Proteomes" id="UP000556026"/>
    </source>
</evidence>
<name>A0A6V8ME62_9BACT</name>
<dbReference type="InterPro" id="IPR025412">
    <property type="entry name" value="DUF4304"/>
</dbReference>
<dbReference type="AlphaFoldDB" id="A0A6V8ME62"/>
<dbReference type="Pfam" id="PF14137">
    <property type="entry name" value="DUF4304"/>
    <property type="match status" value="1"/>
</dbReference>
<gene>
    <name evidence="1" type="ORF">GMST_04380</name>
</gene>
<dbReference type="EMBL" id="BLXX01000001">
    <property type="protein sequence ID" value="GFO58113.1"/>
    <property type="molecule type" value="Genomic_DNA"/>
</dbReference>
<protein>
    <recommendedName>
        <fullName evidence="3">DUF4304 domain-containing protein</fullName>
    </recommendedName>
</protein>
<keyword evidence="2" id="KW-1185">Reference proteome</keyword>
<organism evidence="1 2">
    <name type="scientific">Geomonas silvestris</name>
    <dbReference type="NCBI Taxonomy" id="2740184"/>
    <lineage>
        <taxon>Bacteria</taxon>
        <taxon>Pseudomonadati</taxon>
        <taxon>Thermodesulfobacteriota</taxon>
        <taxon>Desulfuromonadia</taxon>
        <taxon>Geobacterales</taxon>
        <taxon>Geobacteraceae</taxon>
        <taxon>Geomonas</taxon>
    </lineage>
</organism>
<accession>A0A6V8ME62</accession>